<dbReference type="InterPro" id="IPR027417">
    <property type="entry name" value="P-loop_NTPase"/>
</dbReference>
<dbReference type="InterPro" id="IPR011527">
    <property type="entry name" value="ABC1_TM_dom"/>
</dbReference>
<keyword evidence="3" id="KW-0813">Transport</keyword>
<evidence type="ECO:0000256" key="8">
    <source>
        <dbReference type="ARBA" id="ARBA00023136"/>
    </source>
</evidence>
<dbReference type="GO" id="GO:0005886">
    <property type="term" value="C:plasma membrane"/>
    <property type="evidence" value="ECO:0007669"/>
    <property type="project" value="UniProtKB-SubCell"/>
</dbReference>
<dbReference type="InterPro" id="IPR039421">
    <property type="entry name" value="Type_1_exporter"/>
</dbReference>
<protein>
    <submittedName>
        <fullName evidence="12">ABC transporter ATP-binding protein</fullName>
    </submittedName>
</protein>
<dbReference type="RefSeq" id="WP_141150669.1">
    <property type="nucleotide sequence ID" value="NZ_VHLG01000015.1"/>
</dbReference>
<evidence type="ECO:0000256" key="3">
    <source>
        <dbReference type="ARBA" id="ARBA00022448"/>
    </source>
</evidence>
<proteinExistence type="inferred from homology"/>
<dbReference type="GO" id="GO:0016887">
    <property type="term" value="F:ATP hydrolysis activity"/>
    <property type="evidence" value="ECO:0007669"/>
    <property type="project" value="InterPro"/>
</dbReference>
<dbReference type="CDD" id="cd18552">
    <property type="entry name" value="ABC_6TM_MsbA_like"/>
    <property type="match status" value="1"/>
</dbReference>
<reference evidence="12 13" key="1">
    <citation type="submission" date="2019-06" db="EMBL/GenBank/DDBJ databases">
        <authorList>
            <person name="Li M."/>
        </authorList>
    </citation>
    <scope>NUCLEOTIDE SEQUENCE [LARGE SCALE GENOMIC DNA]</scope>
    <source>
        <strain evidence="12 13">BGMRC2036</strain>
    </source>
</reference>
<dbReference type="OrthoDB" id="9804259at2"/>
<evidence type="ECO:0000313" key="12">
    <source>
        <dbReference type="EMBL" id="TPW27860.1"/>
    </source>
</evidence>
<keyword evidence="13" id="KW-1185">Reference proteome</keyword>
<evidence type="ECO:0000259" key="10">
    <source>
        <dbReference type="PROSITE" id="PS50893"/>
    </source>
</evidence>
<keyword evidence="7 9" id="KW-1133">Transmembrane helix</keyword>
<comment type="subcellular location">
    <subcellularLocation>
        <location evidence="1">Cell membrane</location>
        <topology evidence="1">Multi-pass membrane protein</topology>
    </subcellularLocation>
</comment>
<dbReference type="Pfam" id="PF00664">
    <property type="entry name" value="ABC_membrane"/>
    <property type="match status" value="1"/>
</dbReference>
<dbReference type="PANTHER" id="PTHR43394:SF1">
    <property type="entry name" value="ATP-BINDING CASSETTE SUB-FAMILY B MEMBER 10, MITOCHONDRIAL"/>
    <property type="match status" value="1"/>
</dbReference>
<feature type="transmembrane region" description="Helical" evidence="9">
    <location>
        <begin position="26"/>
        <end position="49"/>
    </location>
</feature>
<evidence type="ECO:0000256" key="1">
    <source>
        <dbReference type="ARBA" id="ARBA00004651"/>
    </source>
</evidence>
<feature type="transmembrane region" description="Helical" evidence="9">
    <location>
        <begin position="256"/>
        <end position="277"/>
    </location>
</feature>
<organism evidence="12 13">
    <name type="scientific">Martelella alba</name>
    <dbReference type="NCBI Taxonomy" id="2590451"/>
    <lineage>
        <taxon>Bacteria</taxon>
        <taxon>Pseudomonadati</taxon>
        <taxon>Pseudomonadota</taxon>
        <taxon>Alphaproteobacteria</taxon>
        <taxon>Hyphomicrobiales</taxon>
        <taxon>Aurantimonadaceae</taxon>
        <taxon>Martelella</taxon>
    </lineage>
</organism>
<dbReference type="Pfam" id="PF00005">
    <property type="entry name" value="ABC_tran"/>
    <property type="match status" value="1"/>
</dbReference>
<evidence type="ECO:0000256" key="6">
    <source>
        <dbReference type="ARBA" id="ARBA00022840"/>
    </source>
</evidence>
<dbReference type="EMBL" id="VHLG01000015">
    <property type="protein sequence ID" value="TPW27860.1"/>
    <property type="molecule type" value="Genomic_DNA"/>
</dbReference>
<feature type="transmembrane region" description="Helical" evidence="9">
    <location>
        <begin position="69"/>
        <end position="91"/>
    </location>
</feature>
<feature type="domain" description="ABC transmembrane type-1" evidence="11">
    <location>
        <begin position="31"/>
        <end position="312"/>
    </location>
</feature>
<evidence type="ECO:0000256" key="5">
    <source>
        <dbReference type="ARBA" id="ARBA00022741"/>
    </source>
</evidence>
<dbReference type="FunFam" id="3.40.50.300:FF:000287">
    <property type="entry name" value="Multidrug ABC transporter ATP-binding protein"/>
    <property type="match status" value="1"/>
</dbReference>
<dbReference type="Proteomes" id="UP000318801">
    <property type="component" value="Unassembled WGS sequence"/>
</dbReference>
<dbReference type="InterPro" id="IPR017871">
    <property type="entry name" value="ABC_transporter-like_CS"/>
</dbReference>
<dbReference type="PROSITE" id="PS00211">
    <property type="entry name" value="ABC_TRANSPORTER_1"/>
    <property type="match status" value="1"/>
</dbReference>
<dbReference type="PROSITE" id="PS50929">
    <property type="entry name" value="ABC_TM1F"/>
    <property type="match status" value="1"/>
</dbReference>
<evidence type="ECO:0000256" key="2">
    <source>
        <dbReference type="ARBA" id="ARBA00005417"/>
    </source>
</evidence>
<keyword evidence="4 9" id="KW-0812">Transmembrane</keyword>
<feature type="transmembrane region" description="Helical" evidence="9">
    <location>
        <begin position="170"/>
        <end position="188"/>
    </location>
</feature>
<evidence type="ECO:0000259" key="11">
    <source>
        <dbReference type="PROSITE" id="PS50929"/>
    </source>
</evidence>
<name>A0A506U253_9HYPH</name>
<comment type="caution">
    <text evidence="12">The sequence shown here is derived from an EMBL/GenBank/DDBJ whole genome shotgun (WGS) entry which is preliminary data.</text>
</comment>
<gene>
    <name evidence="12" type="ORF">FJU08_19225</name>
</gene>
<dbReference type="PROSITE" id="PS50893">
    <property type="entry name" value="ABC_TRANSPORTER_2"/>
    <property type="match status" value="1"/>
</dbReference>
<keyword evidence="5" id="KW-0547">Nucleotide-binding</keyword>
<dbReference type="SUPFAM" id="SSF90123">
    <property type="entry name" value="ABC transporter transmembrane region"/>
    <property type="match status" value="1"/>
</dbReference>
<evidence type="ECO:0000256" key="9">
    <source>
        <dbReference type="SAM" id="Phobius"/>
    </source>
</evidence>
<dbReference type="Gene3D" id="1.20.1560.10">
    <property type="entry name" value="ABC transporter type 1, transmembrane domain"/>
    <property type="match status" value="1"/>
</dbReference>
<feature type="domain" description="ABC transporter" evidence="10">
    <location>
        <begin position="346"/>
        <end position="581"/>
    </location>
</feature>
<dbReference type="PANTHER" id="PTHR43394">
    <property type="entry name" value="ATP-DEPENDENT PERMEASE MDL1, MITOCHONDRIAL"/>
    <property type="match status" value="1"/>
</dbReference>
<evidence type="ECO:0000313" key="13">
    <source>
        <dbReference type="Proteomes" id="UP000318801"/>
    </source>
</evidence>
<evidence type="ECO:0000256" key="4">
    <source>
        <dbReference type="ARBA" id="ARBA00022692"/>
    </source>
</evidence>
<dbReference type="GO" id="GO:0005524">
    <property type="term" value="F:ATP binding"/>
    <property type="evidence" value="ECO:0007669"/>
    <property type="project" value="UniProtKB-KW"/>
</dbReference>
<dbReference type="InterPro" id="IPR003439">
    <property type="entry name" value="ABC_transporter-like_ATP-bd"/>
</dbReference>
<keyword evidence="8 9" id="KW-0472">Membrane</keyword>
<accession>A0A506U253</accession>
<comment type="similarity">
    <text evidence="2">Belongs to the ABC transporter superfamily.</text>
</comment>
<dbReference type="InterPro" id="IPR003593">
    <property type="entry name" value="AAA+_ATPase"/>
</dbReference>
<dbReference type="GO" id="GO:0015421">
    <property type="term" value="F:ABC-type oligopeptide transporter activity"/>
    <property type="evidence" value="ECO:0007669"/>
    <property type="project" value="TreeGrafter"/>
</dbReference>
<dbReference type="Gene3D" id="3.40.50.300">
    <property type="entry name" value="P-loop containing nucleotide triphosphate hydrolases"/>
    <property type="match status" value="1"/>
</dbReference>
<dbReference type="InterPro" id="IPR036640">
    <property type="entry name" value="ABC1_TM_sf"/>
</dbReference>
<keyword evidence="6 12" id="KW-0067">ATP-binding</keyword>
<sequence length="601" mass="66305">MFKSFLDRQSKTLLVRLLSENLRKQYPWYTIAICAMLVTAGVTALSAWIMKDIVNETVVSQDLQRVLMLSVGVAVIFIVKGFATYIQAVFLSKAGNNIIAEVQRKVFNLVLLQDIRFFAKFPSSELVMRITNNAQAARSVIDLMVTSFVRDLFTLIGLVVVMIIQQPMLFLVAIIVGPISFYGVRVLTKKVREIMQQELASLAAIIQNVQDTATGIRVIKTFNLENYMSDRMDKVVRQVETRSNQIARLSAATSPIMETLSGLAIAGVIALSGFWVVGKGNTPGEMMSFITALLLAYEPAKRLARMRVNLEAGMVGVRMLYEINDYPVGMKEKPDAIALPEGHGSITFENVHFAYDAENPLFTGLNLNVPAGKMTALVGRSGGGKSTIVSLVMRLFDVDEGAVKIDGVDLRDITYQSLHGRMAYVGQDTFLFKDLTIRDNIRLGREGASDEEVIEAAKAANAHDFITHMPQGYDTPVADNGSNFSGGQRQRLAIARAILRQAEILILDEATSALDSHSEALIQEAIERLTRGRTAIVIAHRLSTVAAADNIVVVENGSIVEQGPPDELLSRQGAYRKLYEMQLLPRINQEAPHLADERERA</sequence>
<dbReference type="SUPFAM" id="SSF52540">
    <property type="entry name" value="P-loop containing nucleoside triphosphate hydrolases"/>
    <property type="match status" value="1"/>
</dbReference>
<dbReference type="AlphaFoldDB" id="A0A506U253"/>
<evidence type="ECO:0000256" key="7">
    <source>
        <dbReference type="ARBA" id="ARBA00022989"/>
    </source>
</evidence>
<dbReference type="SMART" id="SM00382">
    <property type="entry name" value="AAA"/>
    <property type="match status" value="1"/>
</dbReference>